<organism evidence="3 4">
    <name type="scientific">Mesorhizobium plurifarium</name>
    <dbReference type="NCBI Taxonomy" id="69974"/>
    <lineage>
        <taxon>Bacteria</taxon>
        <taxon>Pseudomonadati</taxon>
        <taxon>Pseudomonadota</taxon>
        <taxon>Alphaproteobacteria</taxon>
        <taxon>Hyphomicrobiales</taxon>
        <taxon>Phyllobacteriaceae</taxon>
        <taxon>Mesorhizobium</taxon>
    </lineage>
</organism>
<dbReference type="Proteomes" id="UP000046373">
    <property type="component" value="Unassembled WGS sequence"/>
</dbReference>
<comment type="similarity">
    <text evidence="1">Belongs to the DprA/Smf family.</text>
</comment>
<dbReference type="SUPFAM" id="SSF102405">
    <property type="entry name" value="MCP/YpsA-like"/>
    <property type="match status" value="1"/>
</dbReference>
<evidence type="ECO:0000313" key="4">
    <source>
        <dbReference type="Proteomes" id="UP000046373"/>
    </source>
</evidence>
<dbReference type="PANTHER" id="PTHR43022:SF1">
    <property type="entry name" value="PROTEIN SMF"/>
    <property type="match status" value="1"/>
</dbReference>
<dbReference type="Pfam" id="PF02481">
    <property type="entry name" value="DNA_processg_A"/>
    <property type="match status" value="1"/>
</dbReference>
<reference evidence="3 4" key="1">
    <citation type="submission" date="2014-08" db="EMBL/GenBank/DDBJ databases">
        <authorList>
            <person name="Moulin Lionel"/>
        </authorList>
    </citation>
    <scope>NUCLEOTIDE SEQUENCE [LARGE SCALE GENOMIC DNA]</scope>
</reference>
<gene>
    <name evidence="3" type="ORF">MPLDJ20_220073</name>
</gene>
<feature type="domain" description="Smf/DprA SLOG" evidence="2">
    <location>
        <begin position="1"/>
        <end position="94"/>
    </location>
</feature>
<dbReference type="EMBL" id="CCNB01000015">
    <property type="protein sequence ID" value="CDX38154.1"/>
    <property type="molecule type" value="Genomic_DNA"/>
</dbReference>
<dbReference type="GO" id="GO:0009294">
    <property type="term" value="P:DNA-mediated transformation"/>
    <property type="evidence" value="ECO:0007669"/>
    <property type="project" value="InterPro"/>
</dbReference>
<sequence length="111" mass="12192">MVGAHEATDDKKQRSRQLARDLTVRKRALGKDGFTIVSGLAAGIDRVAHETAMTNGGRTIAAIGTPLSTYHPKEDGDLQERIPKEFLLISQIPLLRDAAQAIPQNLLFCWQ</sequence>
<dbReference type="PANTHER" id="PTHR43022">
    <property type="entry name" value="PROTEIN SMF"/>
    <property type="match status" value="1"/>
</dbReference>
<evidence type="ECO:0000256" key="1">
    <source>
        <dbReference type="ARBA" id="ARBA00006525"/>
    </source>
</evidence>
<evidence type="ECO:0000313" key="3">
    <source>
        <dbReference type="EMBL" id="CDX38154.1"/>
    </source>
</evidence>
<dbReference type="AlphaFoldDB" id="A0A090F9C4"/>
<protein>
    <submittedName>
        <fullName evidence="3">Protein smf</fullName>
    </submittedName>
</protein>
<name>A0A090F9C4_MESPL</name>
<evidence type="ECO:0000259" key="2">
    <source>
        <dbReference type="Pfam" id="PF02481"/>
    </source>
</evidence>
<dbReference type="InterPro" id="IPR057666">
    <property type="entry name" value="DrpA_SLOG"/>
</dbReference>
<proteinExistence type="inferred from homology"/>
<dbReference type="Gene3D" id="3.40.50.450">
    <property type="match status" value="1"/>
</dbReference>
<dbReference type="InterPro" id="IPR003488">
    <property type="entry name" value="DprA"/>
</dbReference>
<accession>A0A090F9C4</accession>